<proteinExistence type="predicted"/>
<evidence type="ECO:0000313" key="1">
    <source>
        <dbReference type="EMBL" id="GAA3838488.1"/>
    </source>
</evidence>
<sequence length="164" mass="18192">MNPETEALLRDVVTRLERGIEDRQCPAIVSLEGERSLVLSDYDYLRDDATAVAFEERAAQRAQEIHAVRWALAVPQVLALIEGGIAARAVSNLPLREGEREAITWMTCDAQDGVDYGFKAYTRRPSGDPVFGDLEVFTVAVQPSERMPGRHLLQIFGQHGDLGL</sequence>
<keyword evidence="2" id="KW-1185">Reference proteome</keyword>
<organism evidence="1 2">
    <name type="scientific">Streptomyces coacervatus</name>
    <dbReference type="NCBI Taxonomy" id="647381"/>
    <lineage>
        <taxon>Bacteria</taxon>
        <taxon>Bacillati</taxon>
        <taxon>Actinomycetota</taxon>
        <taxon>Actinomycetes</taxon>
        <taxon>Kitasatosporales</taxon>
        <taxon>Streptomycetaceae</taxon>
        <taxon>Streptomyces</taxon>
    </lineage>
</organism>
<protein>
    <submittedName>
        <fullName evidence="1">Uncharacterized protein</fullName>
    </submittedName>
</protein>
<gene>
    <name evidence="1" type="ORF">GCM10022403_083720</name>
</gene>
<comment type="caution">
    <text evidence="1">The sequence shown here is derived from an EMBL/GenBank/DDBJ whole genome shotgun (WGS) entry which is preliminary data.</text>
</comment>
<dbReference type="Proteomes" id="UP001501009">
    <property type="component" value="Unassembled WGS sequence"/>
</dbReference>
<dbReference type="RefSeq" id="WP_275777273.1">
    <property type="nucleotide sequence ID" value="NZ_BAABDE010000034.1"/>
</dbReference>
<name>A0ABP7JB23_9ACTN</name>
<evidence type="ECO:0000313" key="2">
    <source>
        <dbReference type="Proteomes" id="UP001501009"/>
    </source>
</evidence>
<dbReference type="EMBL" id="BAABDE010000034">
    <property type="protein sequence ID" value="GAA3838488.1"/>
    <property type="molecule type" value="Genomic_DNA"/>
</dbReference>
<reference evidence="2" key="1">
    <citation type="journal article" date="2019" name="Int. J. Syst. Evol. Microbiol.">
        <title>The Global Catalogue of Microorganisms (GCM) 10K type strain sequencing project: providing services to taxonomists for standard genome sequencing and annotation.</title>
        <authorList>
            <consortium name="The Broad Institute Genomics Platform"/>
            <consortium name="The Broad Institute Genome Sequencing Center for Infectious Disease"/>
            <person name="Wu L."/>
            <person name="Ma J."/>
        </authorList>
    </citation>
    <scope>NUCLEOTIDE SEQUENCE [LARGE SCALE GENOMIC DNA]</scope>
    <source>
        <strain evidence="2">JCM 17138</strain>
    </source>
</reference>
<accession>A0ABP7JB23</accession>